<dbReference type="HOGENOM" id="CLU_147871_1_0_6"/>
<evidence type="ECO:0000256" key="8">
    <source>
        <dbReference type="ARBA" id="ARBA00023004"/>
    </source>
</evidence>
<dbReference type="GO" id="GO:0009055">
    <property type="term" value="F:electron transfer activity"/>
    <property type="evidence" value="ECO:0007669"/>
    <property type="project" value="InterPro"/>
</dbReference>
<evidence type="ECO:0000256" key="7">
    <source>
        <dbReference type="ARBA" id="ARBA00022982"/>
    </source>
</evidence>
<dbReference type="AlphaFoldDB" id="Q0A8A1"/>
<evidence type="ECO:0000313" key="12">
    <source>
        <dbReference type="Proteomes" id="UP000001962"/>
    </source>
</evidence>
<keyword evidence="4" id="KW-0004">4Fe-4S</keyword>
<dbReference type="Proteomes" id="UP000001962">
    <property type="component" value="Chromosome"/>
</dbReference>
<dbReference type="GO" id="GO:0046872">
    <property type="term" value="F:metal ion binding"/>
    <property type="evidence" value="ECO:0007669"/>
    <property type="project" value="UniProtKB-KW"/>
</dbReference>
<dbReference type="GO" id="GO:0051539">
    <property type="term" value="F:4 iron, 4 sulfur cluster binding"/>
    <property type="evidence" value="ECO:0007669"/>
    <property type="project" value="UniProtKB-KW"/>
</dbReference>
<gene>
    <name evidence="11" type="ordered locus">Mlg_1589</name>
</gene>
<evidence type="ECO:0000256" key="9">
    <source>
        <dbReference type="ARBA" id="ARBA00023014"/>
    </source>
</evidence>
<evidence type="ECO:0000259" key="10">
    <source>
        <dbReference type="PROSITE" id="PS51373"/>
    </source>
</evidence>
<dbReference type="InterPro" id="IPR006311">
    <property type="entry name" value="TAT_signal"/>
</dbReference>
<protein>
    <submittedName>
        <fullName evidence="11">High potential iron-sulfur protein</fullName>
    </submittedName>
</protein>
<keyword evidence="8" id="KW-0408">Iron</keyword>
<feature type="domain" description="High potential iron-sulfur proteins family profile" evidence="10">
    <location>
        <begin position="36"/>
        <end position="108"/>
    </location>
</feature>
<dbReference type="InterPro" id="IPR019546">
    <property type="entry name" value="TAT_signal_bac_arc"/>
</dbReference>
<reference evidence="12" key="1">
    <citation type="submission" date="2006-08" db="EMBL/GenBank/DDBJ databases">
        <title>Complete sequence of Alkalilimnicola ehrilichei MLHE-1.</title>
        <authorList>
            <person name="Copeland A."/>
            <person name="Lucas S."/>
            <person name="Lapidus A."/>
            <person name="Barry K."/>
            <person name="Detter J.C."/>
            <person name="Glavina del Rio T."/>
            <person name="Hammon N."/>
            <person name="Israni S."/>
            <person name="Dalin E."/>
            <person name="Tice H."/>
            <person name="Pitluck S."/>
            <person name="Sims D."/>
            <person name="Brettin T."/>
            <person name="Bruce D."/>
            <person name="Han C."/>
            <person name="Tapia R."/>
            <person name="Gilna P."/>
            <person name="Schmutz J."/>
            <person name="Larimer F."/>
            <person name="Land M."/>
            <person name="Hauser L."/>
            <person name="Kyrpides N."/>
            <person name="Mikhailova N."/>
            <person name="Oremland R.S."/>
            <person name="Hoeft S.E."/>
            <person name="Switzer-Blum J."/>
            <person name="Kulp T."/>
            <person name="King G."/>
            <person name="Tabita R."/>
            <person name="Witte B."/>
            <person name="Santini J.M."/>
            <person name="Basu P."/>
            <person name="Hollibaugh J.T."/>
            <person name="Xie G."/>
            <person name="Stolz J.F."/>
            <person name="Richardson P."/>
        </authorList>
    </citation>
    <scope>NUCLEOTIDE SEQUENCE [LARGE SCALE GENOMIC DNA]</scope>
    <source>
        <strain evidence="12">ATCC BAA-1101 / DSM 17681 / MLHE-1</strain>
    </source>
</reference>
<accession>Q0A8A1</accession>
<dbReference type="InterPro" id="IPR036369">
    <property type="entry name" value="HIPIP_sf"/>
</dbReference>
<dbReference type="EMBL" id="CP000453">
    <property type="protein sequence ID" value="ABI56936.1"/>
    <property type="molecule type" value="Genomic_DNA"/>
</dbReference>
<dbReference type="SUPFAM" id="SSF57652">
    <property type="entry name" value="HIPIP (high potential iron protein)"/>
    <property type="match status" value="1"/>
</dbReference>
<keyword evidence="9" id="KW-0411">Iron-sulfur</keyword>
<dbReference type="PROSITE" id="PS51373">
    <property type="entry name" value="HIPIP"/>
    <property type="match status" value="1"/>
</dbReference>
<evidence type="ECO:0000256" key="3">
    <source>
        <dbReference type="ARBA" id="ARBA00022448"/>
    </source>
</evidence>
<dbReference type="eggNOG" id="ENOG50330XW">
    <property type="taxonomic scope" value="Bacteria"/>
</dbReference>
<dbReference type="GO" id="GO:0019646">
    <property type="term" value="P:aerobic electron transport chain"/>
    <property type="evidence" value="ECO:0007669"/>
    <property type="project" value="InterPro"/>
</dbReference>
<evidence type="ECO:0000256" key="5">
    <source>
        <dbReference type="ARBA" id="ARBA00022723"/>
    </source>
</evidence>
<keyword evidence="5" id="KW-0479">Metal-binding</keyword>
<dbReference type="InterPro" id="IPR000170">
    <property type="entry name" value="High_potential_FeS_prot"/>
</dbReference>
<evidence type="ECO:0000256" key="2">
    <source>
        <dbReference type="ARBA" id="ARBA00011738"/>
    </source>
</evidence>
<comment type="subunit">
    <text evidence="2">Homodimer.</text>
</comment>
<dbReference type="Gene3D" id="4.10.490.10">
    <property type="entry name" value="High potential iron-sulphur protein"/>
    <property type="match status" value="1"/>
</dbReference>
<dbReference type="OrthoDB" id="5298540at2"/>
<comment type="function">
    <text evidence="1">Specific class of high-redox-potential 4Fe-4S ferredoxins. Functions in anaerobic electron transport in most purple and in some other photosynthetic bacteria and in at least one genus (Paracoccus) of halophilic, denitrifying bacteria.</text>
</comment>
<dbReference type="PROSITE" id="PS51318">
    <property type="entry name" value="TAT"/>
    <property type="match status" value="1"/>
</dbReference>
<name>Q0A8A1_ALKEH</name>
<keyword evidence="7" id="KW-0249">Electron transport</keyword>
<dbReference type="KEGG" id="aeh:Mlg_1589"/>
<dbReference type="NCBIfam" id="TIGR01409">
    <property type="entry name" value="TAT_signal_seq"/>
    <property type="match status" value="1"/>
</dbReference>
<evidence type="ECO:0000256" key="4">
    <source>
        <dbReference type="ARBA" id="ARBA00022485"/>
    </source>
</evidence>
<sequence length="108" mass="11760">MADTINQGRRRFLKTSALGVAAVPFTGLMLQQQVARADLPRLSEDDDIARSLDYRHDATEVTHSRYQDGQICGNCALWAGGDAEWGVCRIIPGKAVARAGWCNAWVAG</sequence>
<evidence type="ECO:0000256" key="6">
    <source>
        <dbReference type="ARBA" id="ARBA00022729"/>
    </source>
</evidence>
<evidence type="ECO:0000256" key="1">
    <source>
        <dbReference type="ARBA" id="ARBA00002137"/>
    </source>
</evidence>
<dbReference type="Pfam" id="PF01355">
    <property type="entry name" value="HIPIP"/>
    <property type="match status" value="1"/>
</dbReference>
<evidence type="ECO:0000313" key="11">
    <source>
        <dbReference type="EMBL" id="ABI56936.1"/>
    </source>
</evidence>
<organism evidence="11 12">
    <name type="scientific">Alkalilimnicola ehrlichii (strain ATCC BAA-1101 / DSM 17681 / MLHE-1)</name>
    <dbReference type="NCBI Taxonomy" id="187272"/>
    <lineage>
        <taxon>Bacteria</taxon>
        <taxon>Pseudomonadati</taxon>
        <taxon>Pseudomonadota</taxon>
        <taxon>Gammaproteobacteria</taxon>
        <taxon>Chromatiales</taxon>
        <taxon>Ectothiorhodospiraceae</taxon>
        <taxon>Alkalilimnicola</taxon>
    </lineage>
</organism>
<proteinExistence type="predicted"/>
<dbReference type="RefSeq" id="WP_011629330.1">
    <property type="nucleotide sequence ID" value="NC_008340.1"/>
</dbReference>
<keyword evidence="6" id="KW-0732">Signal</keyword>
<keyword evidence="3" id="KW-0813">Transport</keyword>
<keyword evidence="12" id="KW-1185">Reference proteome</keyword>